<comment type="caution">
    <text evidence="1">The sequence shown here is derived from an EMBL/GenBank/DDBJ whole genome shotgun (WGS) entry which is preliminary data.</text>
</comment>
<evidence type="ECO:0000313" key="1">
    <source>
        <dbReference type="EMBL" id="RRT54076.1"/>
    </source>
</evidence>
<dbReference type="EMBL" id="AMZH03010787">
    <property type="protein sequence ID" value="RRT54076.1"/>
    <property type="molecule type" value="Genomic_DNA"/>
</dbReference>
<protein>
    <submittedName>
        <fullName evidence="1">Uncharacterized protein</fullName>
    </submittedName>
</protein>
<accession>A0A426YQT6</accession>
<gene>
    <name evidence="1" type="ORF">B296_00030020</name>
</gene>
<name>A0A426YQT6_ENSVE</name>
<dbReference type="AlphaFoldDB" id="A0A426YQT6"/>
<sequence length="75" mass="7787">MAALLLLQQLPPIISTPTPAEHVSGAAAVTLRNGSPPLGFPSSAALPHLYPTCGARSPCLLSSPSPRDPFTRHSF</sequence>
<organism evidence="1 2">
    <name type="scientific">Ensete ventricosum</name>
    <name type="common">Abyssinian banana</name>
    <name type="synonym">Musa ensete</name>
    <dbReference type="NCBI Taxonomy" id="4639"/>
    <lineage>
        <taxon>Eukaryota</taxon>
        <taxon>Viridiplantae</taxon>
        <taxon>Streptophyta</taxon>
        <taxon>Embryophyta</taxon>
        <taxon>Tracheophyta</taxon>
        <taxon>Spermatophyta</taxon>
        <taxon>Magnoliopsida</taxon>
        <taxon>Liliopsida</taxon>
        <taxon>Zingiberales</taxon>
        <taxon>Musaceae</taxon>
        <taxon>Ensete</taxon>
    </lineage>
</organism>
<dbReference type="Proteomes" id="UP000287651">
    <property type="component" value="Unassembled WGS sequence"/>
</dbReference>
<proteinExistence type="predicted"/>
<reference evidence="1 2" key="1">
    <citation type="journal article" date="2014" name="Agronomy (Basel)">
        <title>A Draft Genome Sequence for Ensete ventricosum, the Drought-Tolerant Tree Against Hunger.</title>
        <authorList>
            <person name="Harrison J."/>
            <person name="Moore K.A."/>
            <person name="Paszkiewicz K."/>
            <person name="Jones T."/>
            <person name="Grant M."/>
            <person name="Ambacheew D."/>
            <person name="Muzemil S."/>
            <person name="Studholme D.J."/>
        </authorList>
    </citation>
    <scope>NUCLEOTIDE SEQUENCE [LARGE SCALE GENOMIC DNA]</scope>
</reference>
<evidence type="ECO:0000313" key="2">
    <source>
        <dbReference type="Proteomes" id="UP000287651"/>
    </source>
</evidence>